<evidence type="ECO:0000313" key="2">
    <source>
        <dbReference type="Proteomes" id="UP000281553"/>
    </source>
</evidence>
<organism evidence="1 2">
    <name type="scientific">Dibothriocephalus latus</name>
    <name type="common">Fish tapeworm</name>
    <name type="synonym">Diphyllobothrium latum</name>
    <dbReference type="NCBI Taxonomy" id="60516"/>
    <lineage>
        <taxon>Eukaryota</taxon>
        <taxon>Metazoa</taxon>
        <taxon>Spiralia</taxon>
        <taxon>Lophotrochozoa</taxon>
        <taxon>Platyhelminthes</taxon>
        <taxon>Cestoda</taxon>
        <taxon>Eucestoda</taxon>
        <taxon>Diphyllobothriidea</taxon>
        <taxon>Diphyllobothriidae</taxon>
        <taxon>Dibothriocephalus</taxon>
    </lineage>
</organism>
<keyword evidence="2" id="KW-1185">Reference proteome</keyword>
<evidence type="ECO:0000313" key="1">
    <source>
        <dbReference type="EMBL" id="VDN18314.1"/>
    </source>
</evidence>
<dbReference type="EMBL" id="UYRU01069060">
    <property type="protein sequence ID" value="VDN18314.1"/>
    <property type="molecule type" value="Genomic_DNA"/>
</dbReference>
<dbReference type="AlphaFoldDB" id="A0A3P7LNF4"/>
<dbReference type="Proteomes" id="UP000281553">
    <property type="component" value="Unassembled WGS sequence"/>
</dbReference>
<protein>
    <submittedName>
        <fullName evidence="1">Uncharacterized protein</fullName>
    </submittedName>
</protein>
<reference evidence="1 2" key="1">
    <citation type="submission" date="2018-11" db="EMBL/GenBank/DDBJ databases">
        <authorList>
            <consortium name="Pathogen Informatics"/>
        </authorList>
    </citation>
    <scope>NUCLEOTIDE SEQUENCE [LARGE SCALE GENOMIC DNA]</scope>
</reference>
<dbReference type="OrthoDB" id="9973389at2759"/>
<name>A0A3P7LNF4_DIBLA</name>
<gene>
    <name evidence="1" type="ORF">DILT_LOCUS13154</name>
</gene>
<proteinExistence type="predicted"/>
<sequence length="203" mass="24398">MLSNCLLRFPSQVSVHLLHFCARNICVSPALMSKGRTYESRPVPDSEDALHPLAWAERLFDLKKLRKDFKPCEEPSPVLMVCRLKPWKGIHFYEKGFLEKYGMGPSTKLTPIDVNPKYLSRDYLRQWHNQRWEQNKLFSEFFTSHYKYRLNQDGQEYRYSGLWRLDDAMRQSIRQRLNPDGTYKPRNNSRFEADWNTYPWSFY</sequence>
<accession>A0A3P7LNF4</accession>